<proteinExistence type="predicted"/>
<gene>
    <name evidence="2" type="ORF">ALC53_08980</name>
</gene>
<feature type="transmembrane region" description="Helical" evidence="1">
    <location>
        <begin position="189"/>
        <end position="208"/>
    </location>
</feature>
<feature type="transmembrane region" description="Helical" evidence="1">
    <location>
        <begin position="24"/>
        <end position="44"/>
    </location>
</feature>
<sequence length="209" mass="24357">DGLEIASYCLFIYYHNYIFYNSEIITVLLNRIGDVEILIAIRIMMIGRRGIFNNSFNSFLIETNVRVILSSISILTIFISGVIANFENDFKKIIALSTLRQIIAYYHLLVHAIFKSIQFMAASAVLHLIKYIYVCINNHIVIVNCILFIMIEELSFWRATVIINLISTIPYIGYKFYKIPFHSYFTFKDLFSFNVIILSIFLYIILSIL</sequence>
<dbReference type="InterPro" id="IPR016174">
    <property type="entry name" value="Di-haem_cyt_TM"/>
</dbReference>
<evidence type="ECO:0000313" key="2">
    <source>
        <dbReference type="EMBL" id="KYM80569.1"/>
    </source>
</evidence>
<dbReference type="EMBL" id="KQ976564">
    <property type="protein sequence ID" value="KYM80569.1"/>
    <property type="molecule type" value="Genomic_DNA"/>
</dbReference>
<feature type="transmembrane region" description="Helical" evidence="1">
    <location>
        <begin position="104"/>
        <end position="126"/>
    </location>
</feature>
<keyword evidence="1" id="KW-1133">Transmembrane helix</keyword>
<dbReference type="SUPFAM" id="SSF81342">
    <property type="entry name" value="Transmembrane di-heme cytochromes"/>
    <property type="match status" value="1"/>
</dbReference>
<feature type="transmembrane region" description="Helical" evidence="1">
    <location>
        <begin position="65"/>
        <end position="84"/>
    </location>
</feature>
<evidence type="ECO:0000256" key="1">
    <source>
        <dbReference type="SAM" id="Phobius"/>
    </source>
</evidence>
<dbReference type="Proteomes" id="UP000078540">
    <property type="component" value="Unassembled WGS sequence"/>
</dbReference>
<keyword evidence="1" id="KW-0812">Transmembrane</keyword>
<protein>
    <submittedName>
        <fullName evidence="2">NADH-ubiquinone oxidoreductase chain 5</fullName>
    </submittedName>
</protein>
<keyword evidence="2" id="KW-0830">Ubiquinone</keyword>
<dbReference type="AlphaFoldDB" id="A0A151I1I7"/>
<keyword evidence="3" id="KW-1185">Reference proteome</keyword>
<keyword evidence="1" id="KW-0472">Membrane</keyword>
<accession>A0A151I1I7</accession>
<feature type="transmembrane region" description="Helical" evidence="1">
    <location>
        <begin position="131"/>
        <end position="151"/>
    </location>
</feature>
<dbReference type="STRING" id="520822.A0A151I1I7"/>
<feature type="non-terminal residue" evidence="2">
    <location>
        <position position="1"/>
    </location>
</feature>
<organism evidence="2 3">
    <name type="scientific">Atta colombica</name>
    <dbReference type="NCBI Taxonomy" id="520822"/>
    <lineage>
        <taxon>Eukaryota</taxon>
        <taxon>Metazoa</taxon>
        <taxon>Ecdysozoa</taxon>
        <taxon>Arthropoda</taxon>
        <taxon>Hexapoda</taxon>
        <taxon>Insecta</taxon>
        <taxon>Pterygota</taxon>
        <taxon>Neoptera</taxon>
        <taxon>Endopterygota</taxon>
        <taxon>Hymenoptera</taxon>
        <taxon>Apocrita</taxon>
        <taxon>Aculeata</taxon>
        <taxon>Formicoidea</taxon>
        <taxon>Formicidae</taxon>
        <taxon>Myrmicinae</taxon>
        <taxon>Atta</taxon>
    </lineage>
</organism>
<dbReference type="GO" id="GO:0016020">
    <property type="term" value="C:membrane"/>
    <property type="evidence" value="ECO:0007669"/>
    <property type="project" value="InterPro"/>
</dbReference>
<evidence type="ECO:0000313" key="3">
    <source>
        <dbReference type="Proteomes" id="UP000078540"/>
    </source>
</evidence>
<dbReference type="GO" id="GO:0022904">
    <property type="term" value="P:respiratory electron transport chain"/>
    <property type="evidence" value="ECO:0007669"/>
    <property type="project" value="InterPro"/>
</dbReference>
<feature type="transmembrane region" description="Helical" evidence="1">
    <location>
        <begin position="157"/>
        <end position="177"/>
    </location>
</feature>
<name>A0A151I1I7_9HYME</name>
<reference evidence="2 3" key="1">
    <citation type="submission" date="2015-09" db="EMBL/GenBank/DDBJ databases">
        <title>Atta colombica WGS genome.</title>
        <authorList>
            <person name="Nygaard S."/>
            <person name="Hu H."/>
            <person name="Boomsma J."/>
            <person name="Zhang G."/>
        </authorList>
    </citation>
    <scope>NUCLEOTIDE SEQUENCE [LARGE SCALE GENOMIC DNA]</scope>
    <source>
        <strain evidence="2">Treedump-2</strain>
        <tissue evidence="2">Whole body</tissue>
    </source>
</reference>